<feature type="chain" id="PRO_5044739885" evidence="1">
    <location>
        <begin position="20"/>
        <end position="226"/>
    </location>
</feature>
<keyword evidence="3" id="KW-1185">Reference proteome</keyword>
<evidence type="ECO:0000313" key="2">
    <source>
        <dbReference type="EMBL" id="CDL93999.1"/>
    </source>
</evidence>
<reference evidence="4" key="3">
    <citation type="submission" date="2020-12" db="UniProtKB">
        <authorList>
            <consortium name="WormBaseParasite"/>
        </authorList>
    </citation>
    <scope>IDENTIFICATION</scope>
    <source>
        <strain evidence="4">MHco3</strain>
    </source>
</reference>
<dbReference type="AlphaFoldDB" id="W6NCZ6"/>
<evidence type="ECO:0000256" key="1">
    <source>
        <dbReference type="SAM" id="SignalP"/>
    </source>
</evidence>
<reference evidence="2" key="1">
    <citation type="submission" date="2013-03" db="EMBL/GenBank/DDBJ databases">
        <authorList>
            <person name="Aslett M."/>
        </authorList>
    </citation>
    <scope>NUCLEOTIDE SEQUENCE [LARGE SCALE GENOMIC DNA]</scope>
    <source>
        <strain evidence="2">ISE/inbred ISE</strain>
    </source>
</reference>
<dbReference type="Proteomes" id="UP000025227">
    <property type="component" value="Unplaced"/>
</dbReference>
<protein>
    <submittedName>
        <fullName evidence="2 4">Protein W02B12.13, isoform b</fullName>
    </submittedName>
</protein>
<feature type="signal peptide" evidence="1">
    <location>
        <begin position="1"/>
        <end position="19"/>
    </location>
</feature>
<keyword evidence="1" id="KW-0732">Signal</keyword>
<reference evidence="2" key="2">
    <citation type="submission" date="2013-05" db="EMBL/GenBank/DDBJ databases">
        <title>The genome and transcriptome of Haemonchus contortus: a key model parasite for drug and vaccine discovery.</title>
        <authorList>
            <person name="Laing R."/>
            <person name="Kikuchi T."/>
            <person name="Martinelli A."/>
            <person name="Tsai I.J."/>
            <person name="Beech R.N."/>
            <person name="Redman E."/>
            <person name="Holroyd N."/>
            <person name="Bartley D.J."/>
            <person name="Beasley H."/>
            <person name="Britton C."/>
            <person name="Curran D."/>
            <person name="Devaney E."/>
            <person name="Gilabert A."/>
            <person name="Jackson F."/>
            <person name="Hunt M."/>
            <person name="Johnston S."/>
            <person name="Kryukov I."/>
            <person name="Li K."/>
            <person name="Morrison A.A."/>
            <person name="Reid A.J."/>
            <person name="Sargison N."/>
            <person name="Saunders G."/>
            <person name="Wasmuth J.D."/>
            <person name="Wolstenholme A."/>
            <person name="Berriman M."/>
            <person name="Gilleard J.S."/>
            <person name="Cotton J.A."/>
        </authorList>
    </citation>
    <scope>NUCLEOTIDE SEQUENCE [LARGE SCALE GENOMIC DNA]</scope>
    <source>
        <strain evidence="2">ISE/inbred ISE</strain>
    </source>
</reference>
<accession>W6NCZ6</accession>
<sequence>MAGILAIVCVYLFVRTALSNDSTLGSREDFYGSFRDPFSPDAGLRRPSRNIVRPKPVGMTKEKEEEVFTSSNGWGFEDQLTEWPAEEERRDFSREPTKKVQTTTTYYEEIDPNRNGLLKDIGSINVGFGVGVGVPGNDPVKVGARVGVGFGESGLAGQLPIGQDIYPRQGQFQSLNDYDGDKSNIVPDRARKYWQAVREGRIRIPHYRPAPSLVGVGGNVGIGTAA</sequence>
<evidence type="ECO:0000313" key="4">
    <source>
        <dbReference type="WBParaSite" id="HCON_00040300-00001"/>
    </source>
</evidence>
<organism evidence="2">
    <name type="scientific">Haemonchus contortus</name>
    <name type="common">Barber pole worm</name>
    <dbReference type="NCBI Taxonomy" id="6289"/>
    <lineage>
        <taxon>Eukaryota</taxon>
        <taxon>Metazoa</taxon>
        <taxon>Ecdysozoa</taxon>
        <taxon>Nematoda</taxon>
        <taxon>Chromadorea</taxon>
        <taxon>Rhabditida</taxon>
        <taxon>Rhabditina</taxon>
        <taxon>Rhabditomorpha</taxon>
        <taxon>Strongyloidea</taxon>
        <taxon>Trichostrongylidae</taxon>
        <taxon>Haemonchus</taxon>
    </lineage>
</organism>
<proteinExistence type="predicted"/>
<dbReference type="OrthoDB" id="5856599at2759"/>
<name>W6NCZ6_HAECO</name>
<dbReference type="WBParaSite" id="HCON_00040300-00001">
    <property type="protein sequence ID" value="HCON_00040300-00001"/>
    <property type="gene ID" value="HCON_00040300"/>
</dbReference>
<dbReference type="EMBL" id="CAVP010054193">
    <property type="protein sequence ID" value="CDL93999.1"/>
    <property type="molecule type" value="Genomic_DNA"/>
</dbReference>
<evidence type="ECO:0000313" key="3">
    <source>
        <dbReference type="Proteomes" id="UP000025227"/>
    </source>
</evidence>
<gene>
    <name evidence="2" type="ORF">HCOI_00524500</name>
</gene>